<keyword evidence="2" id="KW-0378">Hydrolase</keyword>
<comment type="caution">
    <text evidence="2">The sequence shown here is derived from an EMBL/GenBank/DDBJ whole genome shotgun (WGS) entry which is preliminary data.</text>
</comment>
<evidence type="ECO:0000313" key="2">
    <source>
        <dbReference type="EMBL" id="OIJ09356.1"/>
    </source>
</evidence>
<feature type="domain" description="Beta-lactamase-related" evidence="1">
    <location>
        <begin position="21"/>
        <end position="365"/>
    </location>
</feature>
<name>A0A1S2LAI0_9BACI</name>
<dbReference type="InterPro" id="IPR050789">
    <property type="entry name" value="Diverse_Enzym_Activities"/>
</dbReference>
<dbReference type="EMBL" id="MLQQ01000045">
    <property type="protein sequence ID" value="OIJ09356.1"/>
    <property type="molecule type" value="Genomic_DNA"/>
</dbReference>
<dbReference type="PANTHER" id="PTHR43283">
    <property type="entry name" value="BETA-LACTAMASE-RELATED"/>
    <property type="match status" value="1"/>
</dbReference>
<organism evidence="2 3">
    <name type="scientific">Anaerobacillus arseniciselenatis</name>
    <dbReference type="NCBI Taxonomy" id="85682"/>
    <lineage>
        <taxon>Bacteria</taxon>
        <taxon>Bacillati</taxon>
        <taxon>Bacillota</taxon>
        <taxon>Bacilli</taxon>
        <taxon>Bacillales</taxon>
        <taxon>Bacillaceae</taxon>
        <taxon>Anaerobacillus</taxon>
    </lineage>
</organism>
<dbReference type="InterPro" id="IPR001466">
    <property type="entry name" value="Beta-lactam-related"/>
</dbReference>
<dbReference type="PANTHER" id="PTHR43283:SF3">
    <property type="entry name" value="BETA-LACTAMASE FAMILY PROTEIN (AFU_ORTHOLOGUE AFUA_5G07500)"/>
    <property type="match status" value="1"/>
</dbReference>
<keyword evidence="3" id="KW-1185">Reference proteome</keyword>
<dbReference type="Gene3D" id="3.40.710.10">
    <property type="entry name" value="DD-peptidase/beta-lactamase superfamily"/>
    <property type="match status" value="1"/>
</dbReference>
<gene>
    <name evidence="2" type="ORF">BKP35_16965</name>
</gene>
<dbReference type="Proteomes" id="UP000180098">
    <property type="component" value="Unassembled WGS sequence"/>
</dbReference>
<dbReference type="OrthoDB" id="9803467at2"/>
<dbReference type="SUPFAM" id="SSF56601">
    <property type="entry name" value="beta-lactamase/transpeptidase-like"/>
    <property type="match status" value="1"/>
</dbReference>
<sequence length="484" mass="54292">MIRKWCVERDKQNWVTNYENYAEKILEKYKAPGAALGVAKDGEVVYERGVGHRNVEENLEVTKETIFGIASITKSFTGVAIMQLQEAGKLSVNDRAITYLPELKFNSKEHTEKVTVHHLLTHTAGLPPLPTLYHAMRRTMENDSSVSEKQLERLKEHDPIDNYDELMKFIGELEIDLLGEPGTQFSYSNDSYALLGAIIERVSGTPYDVYVTENILKPAGMDRSTFDIETVLKSDNVTTLYAKDNVGEKGVYASRAWWDSEAMCAGGFLRSTLADMLNYTEIFRNAGLVGKNRILTPESVKEMIHPHVQFQENKYYGYGLMITANFNGGTLVEHGGSLKGVSSNMGVIPEKGLASVVLINLAGVPAFKLMAASFNAALGFAPEKPVATYNDYEISIEQLKKYVGNFKSGEGVEMSVKIEDNQLHFENEGITYKMRPVGEHLFTIEMNEAETPIRFLFNEKNEMYGLFLGVRQILKEKVKDEVAK</sequence>
<protein>
    <submittedName>
        <fullName evidence="2">Serine hydrolase</fullName>
    </submittedName>
</protein>
<evidence type="ECO:0000313" key="3">
    <source>
        <dbReference type="Proteomes" id="UP000180098"/>
    </source>
</evidence>
<accession>A0A1S2LAI0</accession>
<dbReference type="GO" id="GO:0016787">
    <property type="term" value="F:hydrolase activity"/>
    <property type="evidence" value="ECO:0007669"/>
    <property type="project" value="UniProtKB-KW"/>
</dbReference>
<proteinExistence type="predicted"/>
<dbReference type="InterPro" id="IPR012338">
    <property type="entry name" value="Beta-lactam/transpept-like"/>
</dbReference>
<dbReference type="AlphaFoldDB" id="A0A1S2LAI0"/>
<reference evidence="2 3" key="1">
    <citation type="submission" date="2016-10" db="EMBL/GenBank/DDBJ databases">
        <title>Draft genome sequences of four alkaliphilic bacteria belonging to the Anaerobacillus genus.</title>
        <authorList>
            <person name="Bassil N.M."/>
            <person name="Lloyd J.R."/>
        </authorList>
    </citation>
    <scope>NUCLEOTIDE SEQUENCE [LARGE SCALE GENOMIC DNA]</scope>
    <source>
        <strain evidence="2 3">DSM 15340</strain>
    </source>
</reference>
<dbReference type="Pfam" id="PF00144">
    <property type="entry name" value="Beta-lactamase"/>
    <property type="match status" value="1"/>
</dbReference>
<evidence type="ECO:0000259" key="1">
    <source>
        <dbReference type="Pfam" id="PF00144"/>
    </source>
</evidence>